<evidence type="ECO:0000256" key="10">
    <source>
        <dbReference type="HAMAP-Rule" id="MF_00823"/>
    </source>
</evidence>
<name>A0ABS6RYF9_9BACT</name>
<dbReference type="NCBIfam" id="NF041504">
    <property type="entry name" value="AccA_sub"/>
    <property type="match status" value="1"/>
</dbReference>
<keyword evidence="10" id="KW-0963">Cytoplasm</keyword>
<comment type="caution">
    <text evidence="12">The sequence shown here is derived from an EMBL/GenBank/DDBJ whole genome shotgun (WGS) entry which is preliminary data.</text>
</comment>
<keyword evidence="7 10" id="KW-0443">Lipid metabolism</keyword>
<dbReference type="HAMAP" id="MF_00823">
    <property type="entry name" value="AcetylCoA_CT_alpha"/>
    <property type="match status" value="1"/>
</dbReference>
<evidence type="ECO:0000256" key="9">
    <source>
        <dbReference type="ARBA" id="ARBA00049152"/>
    </source>
</evidence>
<dbReference type="PANTHER" id="PTHR42853:SF3">
    <property type="entry name" value="ACETYL-COENZYME A CARBOXYLASE CARBOXYL TRANSFERASE SUBUNIT ALPHA, CHLOROPLASTIC"/>
    <property type="match status" value="1"/>
</dbReference>
<keyword evidence="5 10" id="KW-0276">Fatty acid metabolism</keyword>
<dbReference type="GO" id="GO:0003989">
    <property type="term" value="F:acetyl-CoA carboxylase activity"/>
    <property type="evidence" value="ECO:0007669"/>
    <property type="project" value="UniProtKB-EC"/>
</dbReference>
<dbReference type="SUPFAM" id="SSF52096">
    <property type="entry name" value="ClpP/crotonase"/>
    <property type="match status" value="1"/>
</dbReference>
<keyword evidence="8 10" id="KW-0275">Fatty acid biosynthesis</keyword>
<sequence length="337" mass="37349">MMRTYLDFEKPLEELELKLEAIATQTQGRDPVVECEVQVLQQQLNQRRQELIASLTPWQKCQLARHPERPYTLDYIKRLTEDFLELHGDRRFSDDPAIIGGFGTIDNHSVLIVGHQKGRGTKERIGRNFGQPHPEGYRKALRLMKLAERFDIPVVTLIDTPGAFPGSGAEERGQAEAIATNLLELSLLAVPVISIVIGEGGSGGALALSVADRLVMLEHAIYSVISPEGCAAILWESDKLTQEDFSRAASALKLTAYDLLAFNVIDGIIREPLGGAHIDMDEAAQLVKAYIVDTLRTLREIPKDVLLQERYKKLTSIGVFTQDKEPAEIQDVGNSAV</sequence>
<dbReference type="InterPro" id="IPR029045">
    <property type="entry name" value="ClpP/crotonase-like_dom_sf"/>
</dbReference>
<keyword evidence="2 10" id="KW-0444">Lipid biosynthesis</keyword>
<comment type="subunit">
    <text evidence="10">Acetyl-CoA carboxylase is a heterohexamer composed of biotin carboxyl carrier protein (AccB), biotin carboxylase (AccC) and two subunits each of ACCase subunit alpha (AccA) and ACCase subunit beta (AccD).</text>
</comment>
<dbReference type="NCBIfam" id="NF004344">
    <property type="entry name" value="PRK05724.1"/>
    <property type="match status" value="1"/>
</dbReference>
<dbReference type="PRINTS" id="PR01069">
    <property type="entry name" value="ACCCTRFRASEA"/>
</dbReference>
<keyword evidence="4 10" id="KW-0547">Nucleotide-binding</keyword>
<gene>
    <name evidence="10" type="primary">accA</name>
    <name evidence="12" type="ORF">HWQ67_08755</name>
</gene>
<dbReference type="Proteomes" id="UP001196980">
    <property type="component" value="Unassembled WGS sequence"/>
</dbReference>
<accession>A0ABS6RYF9</accession>
<comment type="pathway">
    <text evidence="1 10">Lipid metabolism; malonyl-CoA biosynthesis; malonyl-CoA from acetyl-CoA: step 1/1.</text>
</comment>
<protein>
    <recommendedName>
        <fullName evidence="10">Acetyl-coenzyme A carboxylase carboxyl transferase subunit alpha</fullName>
        <shortName evidence="10">ACCase subunit alpha</shortName>
        <shortName evidence="10">Acetyl-CoA carboxylase carboxyltransferase subunit alpha</shortName>
        <ecNumber evidence="10">2.1.3.15</ecNumber>
    </recommendedName>
</protein>
<dbReference type="RefSeq" id="WP_425340712.1">
    <property type="nucleotide sequence ID" value="NZ_JABXWD010000135.1"/>
</dbReference>
<evidence type="ECO:0000256" key="8">
    <source>
        <dbReference type="ARBA" id="ARBA00023160"/>
    </source>
</evidence>
<reference evidence="12 13" key="1">
    <citation type="journal article" date="2020" name="J Geophys Res Biogeosci">
        <title>Magnetotaxis as an Adaptation to Enable Bacterial Shuttling of Microbial Sulfur and Sulfur Cycling Across Aquatic Oxic#Anoxic Interfaces.</title>
        <authorList>
            <person name="Li J."/>
            <person name="Liu P."/>
            <person name="Wang J."/>
            <person name="Roberts A.P."/>
            <person name="Pan Y."/>
        </authorList>
    </citation>
    <scope>NUCLEOTIDE SEQUENCE [LARGE SCALE GENOMIC DNA]</scope>
    <source>
        <strain evidence="12 13">MYR-1_YQ</strain>
    </source>
</reference>
<comment type="subcellular location">
    <subcellularLocation>
        <location evidence="10">Cytoplasm</location>
    </subcellularLocation>
</comment>
<evidence type="ECO:0000256" key="7">
    <source>
        <dbReference type="ARBA" id="ARBA00023098"/>
    </source>
</evidence>
<feature type="domain" description="CoA carboxyltransferase C-terminal" evidence="11">
    <location>
        <begin position="43"/>
        <end position="297"/>
    </location>
</feature>
<evidence type="ECO:0000256" key="2">
    <source>
        <dbReference type="ARBA" id="ARBA00022516"/>
    </source>
</evidence>
<dbReference type="Gene3D" id="3.90.226.10">
    <property type="entry name" value="2-enoyl-CoA Hydratase, Chain A, domain 1"/>
    <property type="match status" value="1"/>
</dbReference>
<dbReference type="EC" id="2.1.3.15" evidence="10"/>
<evidence type="ECO:0000313" key="12">
    <source>
        <dbReference type="EMBL" id="MBV6341674.1"/>
    </source>
</evidence>
<keyword evidence="6 10" id="KW-0067">ATP-binding</keyword>
<evidence type="ECO:0000256" key="3">
    <source>
        <dbReference type="ARBA" id="ARBA00022679"/>
    </source>
</evidence>
<comment type="catalytic activity">
    <reaction evidence="9 10">
        <text>N(6)-carboxybiotinyl-L-lysyl-[protein] + acetyl-CoA = N(6)-biotinyl-L-lysyl-[protein] + malonyl-CoA</text>
        <dbReference type="Rhea" id="RHEA:54728"/>
        <dbReference type="Rhea" id="RHEA-COMP:10505"/>
        <dbReference type="Rhea" id="RHEA-COMP:10506"/>
        <dbReference type="ChEBI" id="CHEBI:57288"/>
        <dbReference type="ChEBI" id="CHEBI:57384"/>
        <dbReference type="ChEBI" id="CHEBI:83144"/>
        <dbReference type="ChEBI" id="CHEBI:83145"/>
        <dbReference type="EC" id="2.1.3.15"/>
    </reaction>
</comment>
<dbReference type="NCBIfam" id="TIGR00513">
    <property type="entry name" value="accA"/>
    <property type="match status" value="1"/>
</dbReference>
<evidence type="ECO:0000313" key="13">
    <source>
        <dbReference type="Proteomes" id="UP001196980"/>
    </source>
</evidence>
<proteinExistence type="inferred from homology"/>
<evidence type="ECO:0000256" key="6">
    <source>
        <dbReference type="ARBA" id="ARBA00022840"/>
    </source>
</evidence>
<keyword evidence="13" id="KW-1185">Reference proteome</keyword>
<organism evidence="12 13">
    <name type="scientific">Candidatus Magnetobacterium casense</name>
    <dbReference type="NCBI Taxonomy" id="1455061"/>
    <lineage>
        <taxon>Bacteria</taxon>
        <taxon>Pseudomonadati</taxon>
        <taxon>Nitrospirota</taxon>
        <taxon>Thermodesulfovibrionia</taxon>
        <taxon>Thermodesulfovibrionales</taxon>
        <taxon>Candidatus Magnetobacteriaceae</taxon>
        <taxon>Candidatus Magnetobacterium</taxon>
    </lineage>
</organism>
<dbReference type="InterPro" id="IPR001095">
    <property type="entry name" value="Acetyl_CoA_COase_a_su"/>
</dbReference>
<keyword evidence="3 10" id="KW-0808">Transferase</keyword>
<evidence type="ECO:0000256" key="4">
    <source>
        <dbReference type="ARBA" id="ARBA00022741"/>
    </source>
</evidence>
<comment type="similarity">
    <text evidence="10">Belongs to the AccA family.</text>
</comment>
<keyword evidence="12" id="KW-0436">Ligase</keyword>
<dbReference type="EMBL" id="JABXWD010000135">
    <property type="protein sequence ID" value="MBV6341674.1"/>
    <property type="molecule type" value="Genomic_DNA"/>
</dbReference>
<dbReference type="InterPro" id="IPR011763">
    <property type="entry name" value="COA_CT_C"/>
</dbReference>
<evidence type="ECO:0000256" key="1">
    <source>
        <dbReference type="ARBA" id="ARBA00004956"/>
    </source>
</evidence>
<evidence type="ECO:0000259" key="11">
    <source>
        <dbReference type="PROSITE" id="PS50989"/>
    </source>
</evidence>
<comment type="function">
    <text evidence="10">Component of the acetyl coenzyme A carboxylase (ACC) complex. First, biotin carboxylase catalyzes the carboxylation of biotin on its carrier protein (BCCP) and then the CO(2) group is transferred by the carboxyltransferase to acetyl-CoA to form malonyl-CoA.</text>
</comment>
<dbReference type="PANTHER" id="PTHR42853">
    <property type="entry name" value="ACETYL-COENZYME A CARBOXYLASE CARBOXYL TRANSFERASE SUBUNIT ALPHA"/>
    <property type="match status" value="1"/>
</dbReference>
<evidence type="ECO:0000256" key="5">
    <source>
        <dbReference type="ARBA" id="ARBA00022832"/>
    </source>
</evidence>
<dbReference type="Pfam" id="PF03255">
    <property type="entry name" value="ACCA"/>
    <property type="match status" value="1"/>
</dbReference>
<dbReference type="PROSITE" id="PS50989">
    <property type="entry name" value="COA_CT_CTER"/>
    <property type="match status" value="1"/>
</dbReference>